<reference evidence="2 3" key="1">
    <citation type="submission" date="2017-12" db="EMBL/GenBank/DDBJ databases">
        <title>Taxonomic description and draft genome of Pradoshia cofamensis Gen. nov., sp. nov., a thermotolerant bacillale isolated from anterior gut of earthworm Eisenia fetida.</title>
        <authorList>
            <person name="Saha T."/>
            <person name="Chakraborty R."/>
        </authorList>
    </citation>
    <scope>NUCLEOTIDE SEQUENCE [LARGE SCALE GENOMIC DNA]</scope>
    <source>
        <strain evidence="2 3">EAG3</strain>
    </source>
</reference>
<dbReference type="OrthoDB" id="1640349at2"/>
<gene>
    <name evidence="2" type="primary">yqfD</name>
    <name evidence="2" type="ORF">CYL18_00765</name>
</gene>
<organism evidence="2 3">
    <name type="scientific">Pradoshia eiseniae</name>
    <dbReference type="NCBI Taxonomy" id="2064768"/>
    <lineage>
        <taxon>Bacteria</taxon>
        <taxon>Bacillati</taxon>
        <taxon>Bacillota</taxon>
        <taxon>Bacilli</taxon>
        <taxon>Bacillales</taxon>
        <taxon>Bacillaceae</taxon>
        <taxon>Pradoshia</taxon>
    </lineage>
</organism>
<keyword evidence="1" id="KW-0472">Membrane</keyword>
<keyword evidence="1" id="KW-0812">Transmembrane</keyword>
<comment type="caution">
    <text evidence="2">The sequence shown here is derived from an EMBL/GenBank/DDBJ whole genome shotgun (WGS) entry which is preliminary data.</text>
</comment>
<name>A0A2S7N397_9BACI</name>
<accession>A0A2S7N397</accession>
<dbReference type="Pfam" id="PF06898">
    <property type="entry name" value="YqfD"/>
    <property type="match status" value="1"/>
</dbReference>
<feature type="transmembrane region" description="Helical" evidence="1">
    <location>
        <begin position="91"/>
        <end position="112"/>
    </location>
</feature>
<keyword evidence="3" id="KW-1185">Reference proteome</keyword>
<evidence type="ECO:0000256" key="1">
    <source>
        <dbReference type="SAM" id="Phobius"/>
    </source>
</evidence>
<evidence type="ECO:0000313" key="2">
    <source>
        <dbReference type="EMBL" id="PQD96465.1"/>
    </source>
</evidence>
<protein>
    <submittedName>
        <fullName evidence="2">Sporulation protein YqfD</fullName>
    </submittedName>
</protein>
<proteinExistence type="predicted"/>
<evidence type="ECO:0000313" key="3">
    <source>
        <dbReference type="Proteomes" id="UP000239663"/>
    </source>
</evidence>
<dbReference type="InterPro" id="IPR010690">
    <property type="entry name" value="YqfD"/>
</dbReference>
<dbReference type="Proteomes" id="UP000239663">
    <property type="component" value="Unassembled WGS sequence"/>
</dbReference>
<dbReference type="NCBIfam" id="TIGR02876">
    <property type="entry name" value="spore_yqfD"/>
    <property type="match status" value="1"/>
</dbReference>
<dbReference type="RefSeq" id="WP_104847563.1">
    <property type="nucleotide sequence ID" value="NZ_PKOZ01000001.1"/>
</dbReference>
<sequence>MKNHWTNHLSGYVKVQVRGRGAARFINRLLEQKVLVWDVKNMGTETVVFYMKLEEVQTLRVAARKSECKVTFLERKGAPFFAKKLMKYSGLLVGLFLFCTLIFILSNVVWGIEIKGASPATEHEVRKALEDMDIKVGKLQFGLDQMEDIQKELSERVPAITWIGVQLKGTTFEFQVVEKKQPKEESAQSYMNLIAAKNATIIQPMVERGQGLVEKNQYVQKGDVLVSGFIGREDNKKFVGAKGKIMAETWYKTAVTVPLKTNLFVFNGDSKTKHTVKFWDFEVPVWGFGNPEFPEFEVEEDTKTFRFLGWKIPVSVHKKQYLSKEKAVRVYTEEEAAVQAEKMARQDVLKLAPDDATIIAEKILHKRVDNGKVKMTIHYQVLENIAIGQPMIQGD</sequence>
<dbReference type="EMBL" id="PKOZ01000001">
    <property type="protein sequence ID" value="PQD96465.1"/>
    <property type="molecule type" value="Genomic_DNA"/>
</dbReference>
<keyword evidence="1" id="KW-1133">Transmembrane helix</keyword>
<dbReference type="AlphaFoldDB" id="A0A2S7N397"/>
<dbReference type="PIRSF" id="PIRSF029895">
    <property type="entry name" value="SpoIV"/>
    <property type="match status" value="1"/>
</dbReference>